<keyword evidence="2" id="KW-1185">Reference proteome</keyword>
<dbReference type="Proteomes" id="UP000281553">
    <property type="component" value="Unassembled WGS sequence"/>
</dbReference>
<gene>
    <name evidence="1" type="ORF">DILT_LOCUS17757</name>
</gene>
<evidence type="ECO:0000313" key="1">
    <source>
        <dbReference type="EMBL" id="VDN39082.1"/>
    </source>
</evidence>
<protein>
    <submittedName>
        <fullName evidence="1">Uncharacterized protein</fullName>
    </submittedName>
</protein>
<reference evidence="1 2" key="1">
    <citation type="submission" date="2018-11" db="EMBL/GenBank/DDBJ databases">
        <authorList>
            <consortium name="Pathogen Informatics"/>
        </authorList>
    </citation>
    <scope>NUCLEOTIDE SEQUENCE [LARGE SCALE GENOMIC DNA]</scope>
</reference>
<dbReference type="AlphaFoldDB" id="A0A3P7R568"/>
<evidence type="ECO:0000313" key="2">
    <source>
        <dbReference type="Proteomes" id="UP000281553"/>
    </source>
</evidence>
<feature type="non-terminal residue" evidence="1">
    <location>
        <position position="42"/>
    </location>
</feature>
<proteinExistence type="predicted"/>
<name>A0A3P7R568_DIBLA</name>
<organism evidence="1 2">
    <name type="scientific">Dibothriocephalus latus</name>
    <name type="common">Fish tapeworm</name>
    <name type="synonym">Diphyllobothrium latum</name>
    <dbReference type="NCBI Taxonomy" id="60516"/>
    <lineage>
        <taxon>Eukaryota</taxon>
        <taxon>Metazoa</taxon>
        <taxon>Spiralia</taxon>
        <taxon>Lophotrochozoa</taxon>
        <taxon>Platyhelminthes</taxon>
        <taxon>Cestoda</taxon>
        <taxon>Eucestoda</taxon>
        <taxon>Diphyllobothriidea</taxon>
        <taxon>Diphyllobothriidae</taxon>
        <taxon>Dibothriocephalus</taxon>
    </lineage>
</organism>
<dbReference type="EMBL" id="UYRU01094527">
    <property type="protein sequence ID" value="VDN39082.1"/>
    <property type="molecule type" value="Genomic_DNA"/>
</dbReference>
<accession>A0A3P7R568</accession>
<sequence length="42" mass="4313">MAVAEAAVKNMRGKARVEVPMVTVGLHQSTQAAHSEPGGAPK</sequence>